<feature type="region of interest" description="Disordered" evidence="1">
    <location>
        <begin position="279"/>
        <end position="448"/>
    </location>
</feature>
<feature type="compositionally biased region" description="Basic and acidic residues" evidence="1">
    <location>
        <begin position="369"/>
        <end position="378"/>
    </location>
</feature>
<proteinExistence type="predicted"/>
<dbReference type="GeneID" id="20035556"/>
<feature type="compositionally biased region" description="Polar residues" evidence="1">
    <location>
        <begin position="427"/>
        <end position="448"/>
    </location>
</feature>
<dbReference type="VEuPathDB" id="PlasmoDB:C922_00282"/>
<dbReference type="Proteomes" id="UP000030640">
    <property type="component" value="Unassembled WGS sequence"/>
</dbReference>
<dbReference type="RefSeq" id="XP_008814121.1">
    <property type="nucleotide sequence ID" value="XM_008815899.1"/>
</dbReference>
<feature type="compositionally biased region" description="Basic and acidic residues" evidence="1">
    <location>
        <begin position="194"/>
        <end position="203"/>
    </location>
</feature>
<reference evidence="3 4" key="1">
    <citation type="submission" date="2013-02" db="EMBL/GenBank/DDBJ databases">
        <title>The Genome Sequence of Plasmodium inui San Antonio 1.</title>
        <authorList>
            <consortium name="The Broad Institute Genome Sequencing Platform"/>
            <consortium name="The Broad Institute Genome Sequencing Center for Infectious Disease"/>
            <person name="Neafsey D."/>
            <person name="Cheeseman I."/>
            <person name="Volkman S."/>
            <person name="Adams J."/>
            <person name="Walker B."/>
            <person name="Young S.K."/>
            <person name="Zeng Q."/>
            <person name="Gargeya S."/>
            <person name="Fitzgerald M."/>
            <person name="Haas B."/>
            <person name="Abouelleil A."/>
            <person name="Alvarado L."/>
            <person name="Arachchi H.M."/>
            <person name="Berlin A.M."/>
            <person name="Chapman S.B."/>
            <person name="Dewar J."/>
            <person name="Goldberg J."/>
            <person name="Griggs A."/>
            <person name="Gujja S."/>
            <person name="Hansen M."/>
            <person name="Howarth C."/>
            <person name="Imamovic A."/>
            <person name="Larimer J."/>
            <person name="McCowan C."/>
            <person name="Murphy C."/>
            <person name="Neiman D."/>
            <person name="Pearson M."/>
            <person name="Priest M."/>
            <person name="Roberts A."/>
            <person name="Saif S."/>
            <person name="Shea T."/>
            <person name="Sisk P."/>
            <person name="Sykes S."/>
            <person name="Wortman J."/>
            <person name="Nusbaum C."/>
            <person name="Birren B."/>
        </authorList>
    </citation>
    <scope>NUCLEOTIDE SEQUENCE [LARGE SCALE GENOMIC DNA]</scope>
    <source>
        <strain evidence="3 4">San Antonio 1</strain>
    </source>
</reference>
<feature type="compositionally biased region" description="Polar residues" evidence="1">
    <location>
        <begin position="295"/>
        <end position="316"/>
    </location>
</feature>
<keyword evidence="2" id="KW-0812">Transmembrane</keyword>
<gene>
    <name evidence="3" type="ORF">C922_00282</name>
</gene>
<sequence>MKEKQEAFPLCQWANKTWLASTTTTLDEYCNRRTNDDLGIEGGGDEELMSSLGGADDYITGGASKELQNLYEDNKSASVDQGCTGQSPRASLPSWDQILAQVVDTLHQDPKRLNLGRLGRDWGLVQDVNLRRSWGNVLTRKVCQGSSVNRKWAGALMCLIGTLAVGTNQTRQSWGPIPDVCGNFLDEVIGSSHPHKEEAHRNSQESTLTADDRTRDRRIKKEVTAFLSLILTIYDLIKRCCVGCGPYSIERWAAGIGPRTIKQETVYCKLDNTELKCYRSPQETEQGPGYLRYSGASTPSLRDISLSPSDQTGTYTRQHRTPVLDGGEQGHLTQESASGDPSKERRSIETDVSSDENRGQDAPDGTQQDQEHSTRRLESLSSDPNDNGPPEKEDESSAPTGGKPTKDKDGTGEEQVPTAEDLRGATLPTQGESEQEPPSQTTSSGQLTMGSVGGIITSMILSALGIYGFWRIRFRNSRDIKAEESRRYVKIGYG</sequence>
<accession>W7AKS5</accession>
<evidence type="ECO:0000256" key="2">
    <source>
        <dbReference type="SAM" id="Phobius"/>
    </source>
</evidence>
<protein>
    <submittedName>
        <fullName evidence="3">Uncharacterized protein</fullName>
    </submittedName>
</protein>
<evidence type="ECO:0000313" key="4">
    <source>
        <dbReference type="Proteomes" id="UP000030640"/>
    </source>
</evidence>
<feature type="compositionally biased region" description="Basic and acidic residues" evidence="1">
    <location>
        <begin position="341"/>
        <end position="361"/>
    </location>
</feature>
<dbReference type="EMBL" id="KI965460">
    <property type="protein sequence ID" value="EUD69419.1"/>
    <property type="molecule type" value="Genomic_DNA"/>
</dbReference>
<feature type="transmembrane region" description="Helical" evidence="2">
    <location>
        <begin position="447"/>
        <end position="470"/>
    </location>
</feature>
<keyword evidence="2" id="KW-0472">Membrane</keyword>
<dbReference type="AlphaFoldDB" id="W7AKS5"/>
<organism evidence="3 4">
    <name type="scientific">Plasmodium inui San Antonio 1</name>
    <dbReference type="NCBI Taxonomy" id="1237626"/>
    <lineage>
        <taxon>Eukaryota</taxon>
        <taxon>Sar</taxon>
        <taxon>Alveolata</taxon>
        <taxon>Apicomplexa</taxon>
        <taxon>Aconoidasida</taxon>
        <taxon>Haemosporida</taxon>
        <taxon>Plasmodiidae</taxon>
        <taxon>Plasmodium</taxon>
        <taxon>Plasmodium (Plasmodium)</taxon>
    </lineage>
</organism>
<evidence type="ECO:0000256" key="1">
    <source>
        <dbReference type="SAM" id="MobiDB-lite"/>
    </source>
</evidence>
<feature type="region of interest" description="Disordered" evidence="1">
    <location>
        <begin position="193"/>
        <end position="213"/>
    </location>
</feature>
<keyword evidence="4" id="KW-1185">Reference proteome</keyword>
<name>W7AKS5_9APIC</name>
<evidence type="ECO:0000313" key="3">
    <source>
        <dbReference type="EMBL" id="EUD69419.1"/>
    </source>
</evidence>
<keyword evidence="2" id="KW-1133">Transmembrane helix</keyword>